<evidence type="ECO:0000313" key="2">
    <source>
        <dbReference type="Proteomes" id="UP001597512"/>
    </source>
</evidence>
<comment type="caution">
    <text evidence="1">The sequence shown here is derived from an EMBL/GenBank/DDBJ whole genome shotgun (WGS) entry which is preliminary data.</text>
</comment>
<organism evidence="1 2">
    <name type="scientific">Spirosoma flavum</name>
    <dbReference type="NCBI Taxonomy" id="2048557"/>
    <lineage>
        <taxon>Bacteria</taxon>
        <taxon>Pseudomonadati</taxon>
        <taxon>Bacteroidota</taxon>
        <taxon>Cytophagia</taxon>
        <taxon>Cytophagales</taxon>
        <taxon>Cytophagaceae</taxon>
        <taxon>Spirosoma</taxon>
    </lineage>
</organism>
<dbReference type="Proteomes" id="UP001597512">
    <property type="component" value="Unassembled WGS sequence"/>
</dbReference>
<reference evidence="2" key="1">
    <citation type="journal article" date="2019" name="Int. J. Syst. Evol. Microbiol.">
        <title>The Global Catalogue of Microorganisms (GCM) 10K type strain sequencing project: providing services to taxonomists for standard genome sequencing and annotation.</title>
        <authorList>
            <consortium name="The Broad Institute Genomics Platform"/>
            <consortium name="The Broad Institute Genome Sequencing Center for Infectious Disease"/>
            <person name="Wu L."/>
            <person name="Ma J."/>
        </authorList>
    </citation>
    <scope>NUCLEOTIDE SEQUENCE [LARGE SCALE GENOMIC DNA]</scope>
    <source>
        <strain evidence="2">KCTC 52490</strain>
    </source>
</reference>
<proteinExistence type="predicted"/>
<evidence type="ECO:0000313" key="1">
    <source>
        <dbReference type="EMBL" id="MFD2934922.1"/>
    </source>
</evidence>
<keyword evidence="2" id="KW-1185">Reference proteome</keyword>
<name>A0ABW6AID9_9BACT</name>
<evidence type="ECO:0008006" key="3">
    <source>
        <dbReference type="Google" id="ProtNLM"/>
    </source>
</evidence>
<dbReference type="EMBL" id="JBHUOM010000007">
    <property type="protein sequence ID" value="MFD2934922.1"/>
    <property type="molecule type" value="Genomic_DNA"/>
</dbReference>
<dbReference type="RefSeq" id="WP_381501855.1">
    <property type="nucleotide sequence ID" value="NZ_JBHUOM010000007.1"/>
</dbReference>
<accession>A0ABW6AID9</accession>
<sequence length="335" mass="38331">MKQIFAELFEVIFVHDYFVDKILRNIELLPTPATRQQLSRAGIILKKTDSGLIGLIELKLDDLQKTIANLPGQIFPLIFSVQPTDVYFENYSELPLNKAFGQTYFLSTREVKPYKITVSCEDHVGEKDLCHLKPMLFEYLLPTVASPDKLVKLVDFNKKELLETFSYPDKNSTQSILVDLRQWGDGSYQLQIDAQVVLSFYADSYLHSLRPWGILEIAKSAIGKEQPIAINFADRETYWKYIIIKKYQLDKKIELEIISGSSIRFLPANIPLTDFFVSESPIALSERNNSPNKIQGKSEGVLSPITLPHAGKETLTRDNMKRNPDKLVSEMYVYL</sequence>
<gene>
    <name evidence="1" type="ORF">ACFS25_14095</name>
</gene>
<protein>
    <recommendedName>
        <fullName evidence="3">WYL domain-containing protein</fullName>
    </recommendedName>
</protein>